<evidence type="ECO:0000256" key="1">
    <source>
        <dbReference type="ARBA" id="ARBA00008791"/>
    </source>
</evidence>
<reference evidence="3 4" key="1">
    <citation type="journal article" date="2015" name="Genome Announc.">
        <title>Complete Genome Sequencing of Protease-Producing Novel Arthrobacter sp. Strain IHBB 11108 Using PacBio Single-Molecule Real-Time Sequencing Technology.</title>
        <authorList>
            <person name="Kiran S."/>
            <person name="Swarnkar M.K."/>
            <person name="Pal M."/>
            <person name="Thakur R."/>
            <person name="Tewari R."/>
            <person name="Singh A.K."/>
            <person name="Gulati A."/>
        </authorList>
    </citation>
    <scope>NUCLEOTIDE SEQUENCE [LARGE SCALE GENOMIC DNA]</scope>
    <source>
        <strain evidence="3 4">IHBB 11108</strain>
    </source>
</reference>
<dbReference type="KEGG" id="ari:UM93_15050"/>
<dbReference type="PANTHER" id="PTHR46553:SF3">
    <property type="entry name" value="ADENINE NUCLEOTIDE ALPHA HYDROLASES-LIKE SUPERFAMILY PROTEIN"/>
    <property type="match status" value="1"/>
</dbReference>
<accession>A0A0D4C1N9</accession>
<dbReference type="Gene3D" id="3.40.50.620">
    <property type="entry name" value="HUPs"/>
    <property type="match status" value="2"/>
</dbReference>
<dbReference type="Pfam" id="PF00582">
    <property type="entry name" value="Usp"/>
    <property type="match status" value="2"/>
</dbReference>
<dbReference type="InterPro" id="IPR014729">
    <property type="entry name" value="Rossmann-like_a/b/a_fold"/>
</dbReference>
<proteinExistence type="inferred from homology"/>
<feature type="domain" description="UspA" evidence="2">
    <location>
        <begin position="178"/>
        <end position="312"/>
    </location>
</feature>
<dbReference type="AlphaFoldDB" id="A0A0D4C1N9"/>
<dbReference type="PATRIC" id="fig|1618207.4.peg.3065"/>
<dbReference type="Proteomes" id="UP000061839">
    <property type="component" value="Chromosome"/>
</dbReference>
<dbReference type="PANTHER" id="PTHR46553">
    <property type="entry name" value="ADENINE NUCLEOTIDE ALPHA HYDROLASES-LIKE SUPERFAMILY PROTEIN"/>
    <property type="match status" value="1"/>
</dbReference>
<keyword evidence="4" id="KW-1185">Reference proteome</keyword>
<protein>
    <submittedName>
        <fullName evidence="3">Universal stress protein UspA</fullName>
    </submittedName>
</protein>
<feature type="domain" description="UspA" evidence="2">
    <location>
        <begin position="19"/>
        <end position="155"/>
    </location>
</feature>
<dbReference type="OrthoDB" id="267918at2"/>
<dbReference type="RefSeq" id="WP_045076346.1">
    <property type="nucleotide sequence ID" value="NZ_CP011005.1"/>
</dbReference>
<dbReference type="InterPro" id="IPR006015">
    <property type="entry name" value="Universal_stress_UspA"/>
</dbReference>
<evidence type="ECO:0000259" key="2">
    <source>
        <dbReference type="Pfam" id="PF00582"/>
    </source>
</evidence>
<comment type="similarity">
    <text evidence="1">Belongs to the universal stress protein A family.</text>
</comment>
<dbReference type="InterPro" id="IPR006016">
    <property type="entry name" value="UspA"/>
</dbReference>
<dbReference type="STRING" id="1618207.UM93_15050"/>
<dbReference type="SUPFAM" id="SSF52402">
    <property type="entry name" value="Adenine nucleotide alpha hydrolases-like"/>
    <property type="match status" value="2"/>
</dbReference>
<gene>
    <name evidence="3" type="ORF">UM93_15050</name>
</gene>
<organism evidence="3 4">
    <name type="scientific">Psychromicrobium lacuslunae</name>
    <dbReference type="NCBI Taxonomy" id="1618207"/>
    <lineage>
        <taxon>Bacteria</taxon>
        <taxon>Bacillati</taxon>
        <taxon>Actinomycetota</taxon>
        <taxon>Actinomycetes</taxon>
        <taxon>Micrococcales</taxon>
        <taxon>Micrococcaceae</taxon>
        <taxon>Psychromicrobium</taxon>
    </lineage>
</organism>
<evidence type="ECO:0000313" key="3">
    <source>
        <dbReference type="EMBL" id="AJT42484.1"/>
    </source>
</evidence>
<sequence length="332" mass="34643">MSESKETPGTEQLAAPTGIVVGVDGSDHGNCALVWAAREAQSRKLPLHLVTAYSVPIFAASGLDGGFATIDDSVIRQGAEVVLEQAVGRLSEYPDLDFDARVEAGDASGVLLELSETAELLVFGSRGRGGFVGRLLGSVSSGLPGHAKCPTVMVPLSCAPRLGEGTNPADAPLVESLVTVGVDGSERARYTVLRAAEHAEQAGLALRVVCAVPPYSGAMTWLPAPLDRQGMLEEITEQMQAGAAWLRSHFPKLKIAADVVDGPPIEILIEATKHSELVVLGSRGHGGFAGMILGSTTDAVLHHAKGPVMVVPERDDPRLADRANFGPLLGEV</sequence>
<dbReference type="EMBL" id="CP011005">
    <property type="protein sequence ID" value="AJT42484.1"/>
    <property type="molecule type" value="Genomic_DNA"/>
</dbReference>
<dbReference type="HOGENOM" id="CLU_049301_2_3_11"/>
<dbReference type="PRINTS" id="PR01438">
    <property type="entry name" value="UNVRSLSTRESS"/>
</dbReference>
<name>A0A0D4C1N9_9MICC</name>
<evidence type="ECO:0000313" key="4">
    <source>
        <dbReference type="Proteomes" id="UP000061839"/>
    </source>
</evidence>